<comment type="subcellular location">
    <subcellularLocation>
        <location evidence="1">Membrane</location>
        <topology evidence="1">Single-pass type I membrane protein</topology>
    </subcellularLocation>
</comment>
<dbReference type="GO" id="GO:0004016">
    <property type="term" value="F:adenylate cyclase activity"/>
    <property type="evidence" value="ECO:0007669"/>
    <property type="project" value="TreeGrafter"/>
</dbReference>
<evidence type="ECO:0000256" key="7">
    <source>
        <dbReference type="ARBA" id="ARBA00023136"/>
    </source>
</evidence>
<dbReference type="CDD" id="cd07302">
    <property type="entry name" value="CHD"/>
    <property type="match status" value="1"/>
</dbReference>
<dbReference type="InterPro" id="IPR050401">
    <property type="entry name" value="Cyclic_nucleotide_synthase"/>
</dbReference>
<dbReference type="SMART" id="SM00044">
    <property type="entry name" value="CYCc"/>
    <property type="match status" value="1"/>
</dbReference>
<evidence type="ECO:0000256" key="5">
    <source>
        <dbReference type="ARBA" id="ARBA00022741"/>
    </source>
</evidence>
<dbReference type="Gene3D" id="6.10.250.780">
    <property type="match status" value="1"/>
</dbReference>
<dbReference type="InParanoid" id="K1Q956"/>
<evidence type="ECO:0000256" key="9">
    <source>
        <dbReference type="ARBA" id="ARBA00023293"/>
    </source>
</evidence>
<keyword evidence="3" id="KW-0812">Transmembrane</keyword>
<organism evidence="11">
    <name type="scientific">Magallana gigas</name>
    <name type="common">Pacific oyster</name>
    <name type="synonym">Crassostrea gigas</name>
    <dbReference type="NCBI Taxonomy" id="29159"/>
    <lineage>
        <taxon>Eukaryota</taxon>
        <taxon>Metazoa</taxon>
        <taxon>Spiralia</taxon>
        <taxon>Lophotrochozoa</taxon>
        <taxon>Mollusca</taxon>
        <taxon>Bivalvia</taxon>
        <taxon>Autobranchia</taxon>
        <taxon>Pteriomorphia</taxon>
        <taxon>Ostreida</taxon>
        <taxon>Ostreoidea</taxon>
        <taxon>Ostreidae</taxon>
        <taxon>Magallana</taxon>
    </lineage>
</organism>
<dbReference type="GO" id="GO:0007168">
    <property type="term" value="P:receptor guanylyl cyclase signaling pathway"/>
    <property type="evidence" value="ECO:0007669"/>
    <property type="project" value="TreeGrafter"/>
</dbReference>
<keyword evidence="5" id="KW-0547">Nucleotide-binding</keyword>
<dbReference type="FunFam" id="3.30.70.1230:FF:000030">
    <property type="entry name" value="Si:ch211-215j19.12"/>
    <property type="match status" value="1"/>
</dbReference>
<keyword evidence="7" id="KW-0472">Membrane</keyword>
<dbReference type="PANTHER" id="PTHR11920:SF501">
    <property type="entry name" value="GUANYLATE CYCLASE 32E"/>
    <property type="match status" value="1"/>
</dbReference>
<keyword evidence="9" id="KW-0141">cGMP biosynthesis</keyword>
<keyword evidence="11" id="KW-0675">Receptor</keyword>
<evidence type="ECO:0000256" key="1">
    <source>
        <dbReference type="ARBA" id="ARBA00004479"/>
    </source>
</evidence>
<evidence type="ECO:0000256" key="6">
    <source>
        <dbReference type="ARBA" id="ARBA00022989"/>
    </source>
</evidence>
<keyword evidence="8" id="KW-0456">Lyase</keyword>
<keyword evidence="4" id="KW-0732">Signal</keyword>
<name>K1Q956_MAGGI</name>
<evidence type="ECO:0000256" key="8">
    <source>
        <dbReference type="ARBA" id="ARBA00023239"/>
    </source>
</evidence>
<dbReference type="FunCoup" id="K1Q956">
    <property type="interactions" value="2"/>
</dbReference>
<dbReference type="Pfam" id="PF00211">
    <property type="entry name" value="Guanylate_cyc"/>
    <property type="match status" value="1"/>
</dbReference>
<dbReference type="GO" id="GO:0004383">
    <property type="term" value="F:guanylate cyclase activity"/>
    <property type="evidence" value="ECO:0007669"/>
    <property type="project" value="UniProtKB-EC"/>
</dbReference>
<evidence type="ECO:0000259" key="10">
    <source>
        <dbReference type="PROSITE" id="PS50125"/>
    </source>
</evidence>
<dbReference type="PANTHER" id="PTHR11920">
    <property type="entry name" value="GUANYLYL CYCLASE"/>
    <property type="match status" value="1"/>
</dbReference>
<dbReference type="InterPro" id="IPR013587">
    <property type="entry name" value="Nitrate/nitrite_sensing"/>
</dbReference>
<dbReference type="Pfam" id="PF08376">
    <property type="entry name" value="NIT"/>
    <property type="match status" value="1"/>
</dbReference>
<dbReference type="EMBL" id="JH816737">
    <property type="protein sequence ID" value="EKC30478.1"/>
    <property type="molecule type" value="Genomic_DNA"/>
</dbReference>
<dbReference type="InterPro" id="IPR029787">
    <property type="entry name" value="Nucleotide_cyclase"/>
</dbReference>
<dbReference type="InterPro" id="IPR001054">
    <property type="entry name" value="A/G_cyclase"/>
</dbReference>
<protein>
    <recommendedName>
        <fullName evidence="2">guanylate cyclase</fullName>
        <ecNumber evidence="2">4.6.1.2</ecNumber>
    </recommendedName>
</protein>
<dbReference type="PROSITE" id="PS50125">
    <property type="entry name" value="GUANYLATE_CYCLASE_2"/>
    <property type="match status" value="1"/>
</dbReference>
<sequence>MSDFNKSCSSLGSLAVSAMNFPVGKGPCLSSPASDRGKRIQLIKMLSLTMVPILGLWVFCVYQLADIVKIKQDHEKSLESLTFSVDVGKLVHHLQNERDLSILFMSALGPDTRSFLFHEYSVTDSFIESLDMWPGNLDRFDRKEFRSKIDMLTHLARHRQNLEGSSIDQEYKFYSSIIDIVVLWGYQSINESKFAIIWKSFVAFQKITMAKENLGVERAFGTMFFSQGGFDTHEQFEIYNINSFGFQENYESARMYSSSVDYLESYQTNTFGANTSRVINEFRYQIRTFGEEARDPSRIDLLKARWHYDNVTKYLDTLLNLQSTLGYICKANLTDLLKRSKTDVIINSCLLVFVLVACSFVIFSIENLTSSIQRYAGILVDRTKELSVEKRRTDSLLYQMIPKSVAKKLKKNNSINAEYFNSVTVFFSDIEGFSRISLSLPPLRLVELLNCLYGAIDNLVDQRKLYKVETINDSYMIVSGLPKRNNDHHASEIANFALALLHLMKTKTFLEFGRRHIQLRIGINSGPCMAGIVGSKLPRYCLFGDTINVASRMKSNGLRRHFGFSIILLPCGGNGTKIKLDGKGEMSTYWLTDVHRSPFESCGINSSVSTFSSSSFGMVCDMLQDGGSWMQAPGMEHSTKSLSASDLRNLAQSSVKTTTPISMSVSGDRPPDFNTFRNFIGRRKTEICIDEMTEKEKSERSLESQA</sequence>
<dbReference type="SUPFAM" id="SSF55073">
    <property type="entry name" value="Nucleotide cyclase"/>
    <property type="match status" value="1"/>
</dbReference>
<proteinExistence type="predicted"/>
<dbReference type="Gene3D" id="3.30.70.1230">
    <property type="entry name" value="Nucleotide cyclase"/>
    <property type="match status" value="1"/>
</dbReference>
<dbReference type="GO" id="GO:0035556">
    <property type="term" value="P:intracellular signal transduction"/>
    <property type="evidence" value="ECO:0007669"/>
    <property type="project" value="InterPro"/>
</dbReference>
<keyword evidence="6" id="KW-1133">Transmembrane helix</keyword>
<dbReference type="GO" id="GO:0001653">
    <property type="term" value="F:peptide receptor activity"/>
    <property type="evidence" value="ECO:0007669"/>
    <property type="project" value="TreeGrafter"/>
</dbReference>
<dbReference type="HOGENOM" id="CLU_016632_0_0_1"/>
<dbReference type="EC" id="4.6.1.2" evidence="2"/>
<dbReference type="GO" id="GO:0005886">
    <property type="term" value="C:plasma membrane"/>
    <property type="evidence" value="ECO:0007669"/>
    <property type="project" value="TreeGrafter"/>
</dbReference>
<evidence type="ECO:0000256" key="4">
    <source>
        <dbReference type="ARBA" id="ARBA00022729"/>
    </source>
</evidence>
<dbReference type="InterPro" id="IPR011645">
    <property type="entry name" value="HNOB_dom_associated"/>
</dbReference>
<reference evidence="11" key="1">
    <citation type="journal article" date="2012" name="Nature">
        <title>The oyster genome reveals stress adaptation and complexity of shell formation.</title>
        <authorList>
            <person name="Zhang G."/>
            <person name="Fang X."/>
            <person name="Guo X."/>
            <person name="Li L."/>
            <person name="Luo R."/>
            <person name="Xu F."/>
            <person name="Yang P."/>
            <person name="Zhang L."/>
            <person name="Wang X."/>
            <person name="Qi H."/>
            <person name="Xiong Z."/>
            <person name="Que H."/>
            <person name="Xie Y."/>
            <person name="Holland P.W."/>
            <person name="Paps J."/>
            <person name="Zhu Y."/>
            <person name="Wu F."/>
            <person name="Chen Y."/>
            <person name="Wang J."/>
            <person name="Peng C."/>
            <person name="Meng J."/>
            <person name="Yang L."/>
            <person name="Liu J."/>
            <person name="Wen B."/>
            <person name="Zhang N."/>
            <person name="Huang Z."/>
            <person name="Zhu Q."/>
            <person name="Feng Y."/>
            <person name="Mount A."/>
            <person name="Hedgecock D."/>
            <person name="Xu Z."/>
            <person name="Liu Y."/>
            <person name="Domazet-Loso T."/>
            <person name="Du Y."/>
            <person name="Sun X."/>
            <person name="Zhang S."/>
            <person name="Liu B."/>
            <person name="Cheng P."/>
            <person name="Jiang X."/>
            <person name="Li J."/>
            <person name="Fan D."/>
            <person name="Wang W."/>
            <person name="Fu W."/>
            <person name="Wang T."/>
            <person name="Wang B."/>
            <person name="Zhang J."/>
            <person name="Peng Z."/>
            <person name="Li Y."/>
            <person name="Li N."/>
            <person name="Wang J."/>
            <person name="Chen M."/>
            <person name="He Y."/>
            <person name="Tan F."/>
            <person name="Song X."/>
            <person name="Zheng Q."/>
            <person name="Huang R."/>
            <person name="Yang H."/>
            <person name="Du X."/>
            <person name="Chen L."/>
            <person name="Yang M."/>
            <person name="Gaffney P.M."/>
            <person name="Wang S."/>
            <person name="Luo L."/>
            <person name="She Z."/>
            <person name="Ming Y."/>
            <person name="Huang W."/>
            <person name="Zhang S."/>
            <person name="Huang B."/>
            <person name="Zhang Y."/>
            <person name="Qu T."/>
            <person name="Ni P."/>
            <person name="Miao G."/>
            <person name="Wang J."/>
            <person name="Wang Q."/>
            <person name="Steinberg C.E."/>
            <person name="Wang H."/>
            <person name="Li N."/>
            <person name="Qian L."/>
            <person name="Zhang G."/>
            <person name="Li Y."/>
            <person name="Yang H."/>
            <person name="Liu X."/>
            <person name="Wang J."/>
            <person name="Yin Y."/>
            <person name="Wang J."/>
        </authorList>
    </citation>
    <scope>NUCLEOTIDE SEQUENCE [LARGE SCALE GENOMIC DNA]</scope>
    <source>
        <strain evidence="11">05x7-T-G4-1.051#20</strain>
    </source>
</reference>
<feature type="domain" description="Guanylate cyclase" evidence="10">
    <location>
        <begin position="424"/>
        <end position="554"/>
    </location>
</feature>
<gene>
    <name evidence="11" type="ORF">CGI_10016540</name>
</gene>
<evidence type="ECO:0000313" key="11">
    <source>
        <dbReference type="EMBL" id="EKC30478.1"/>
    </source>
</evidence>
<evidence type="ECO:0000256" key="3">
    <source>
        <dbReference type="ARBA" id="ARBA00022692"/>
    </source>
</evidence>
<dbReference type="GO" id="GO:0000166">
    <property type="term" value="F:nucleotide binding"/>
    <property type="evidence" value="ECO:0007669"/>
    <property type="project" value="UniProtKB-KW"/>
</dbReference>
<evidence type="ECO:0000256" key="2">
    <source>
        <dbReference type="ARBA" id="ARBA00012202"/>
    </source>
</evidence>
<dbReference type="AlphaFoldDB" id="K1Q956"/>
<accession>K1Q956</accession>
<dbReference type="Pfam" id="PF07701">
    <property type="entry name" value="HNOBA"/>
    <property type="match status" value="1"/>
</dbReference>